<dbReference type="EMBL" id="GGLE01006726">
    <property type="protein sequence ID" value="MBY10852.1"/>
    <property type="molecule type" value="Transcribed_RNA"/>
</dbReference>
<evidence type="ECO:0008006" key="3">
    <source>
        <dbReference type="Google" id="ProtNLM"/>
    </source>
</evidence>
<dbReference type="PANTHER" id="PTHR21530">
    <property type="entry name" value="PHEROMONE SHUTDOWN PROTEIN"/>
    <property type="match status" value="1"/>
</dbReference>
<evidence type="ECO:0000256" key="1">
    <source>
        <dbReference type="SAM" id="MobiDB-lite"/>
    </source>
</evidence>
<protein>
    <recommendedName>
        <fullName evidence="3">TraB domain-containing protein</fullName>
    </recommendedName>
</protein>
<feature type="compositionally biased region" description="Polar residues" evidence="1">
    <location>
        <begin position="26"/>
        <end position="41"/>
    </location>
</feature>
<dbReference type="CDD" id="cd14726">
    <property type="entry name" value="TraB_PrgY-like"/>
    <property type="match status" value="1"/>
</dbReference>
<proteinExistence type="predicted"/>
<sequence>MGDSVAGVVTSDADRGSGDKVGVKINGSNDNTFTESNQENGPSKDANGNAEEAGNSPTKSEKSITSVNANGEGDSCKVHSSPDHFSTADEGTGDAEGIETEEDSCISTDPEGATSNTDSDDEDDCIGSSDRHCMATLEEKQRLRKAEPQLPSTVTVLKTNEGSVVYLVGTAHFSLESQEDVAKTIQETQPDVLLIELCKSRVNILSFDEEVILKESQNMNFEKMMSTIKQNGVVQGIMYLLLLSMSAHLTRQLGMAPGGEFRRAVQEAEKVKGCLIHLGDRPLHITLQRALAALSVWQKLRLAWHMITAKEPISKEEVERCKKQDLLEEMLAEMTGEFPALSEVFVKERDIYLAYSLRLAARPMPCLSAVKGEEPAVVVGVVGIGHVAGIVENWDKVGDRDIPPIMRIPEPSISSKVLKYSIKVSILSLAVWGCWKILPSTVTQRPVEWVTTLWTR</sequence>
<dbReference type="InterPro" id="IPR002816">
    <property type="entry name" value="TraB/PrgY/GumN_fam"/>
</dbReference>
<dbReference type="KEGG" id="oti:135388081"/>
<dbReference type="Pfam" id="PF01963">
    <property type="entry name" value="TraB_PrgY_gumN"/>
    <property type="match status" value="1"/>
</dbReference>
<dbReference type="RefSeq" id="XP_064473460.1">
    <property type="nucleotide sequence ID" value="XM_064617390.1"/>
</dbReference>
<dbReference type="PANTHER" id="PTHR21530:SF7">
    <property type="entry name" value="TRAB DOMAIN-CONTAINING PROTEIN"/>
    <property type="match status" value="1"/>
</dbReference>
<reference evidence="2" key="1">
    <citation type="submission" date="2018-03" db="EMBL/GenBank/DDBJ databases">
        <title>The relapsing fever spirochete Borrelia turicatae persists in the highly oxidative environment of its soft-bodied tick vector.</title>
        <authorList>
            <person name="Bourret T.J."/>
            <person name="Boyle W.K."/>
            <person name="Valenzuela J.G."/>
            <person name="Oliveira F."/>
            <person name="Lopez J.E."/>
        </authorList>
    </citation>
    <scope>NUCLEOTIDE SEQUENCE</scope>
    <source>
        <strain evidence="2">Kansas strain/isolate</strain>
        <tissue evidence="2">Salivary glands</tissue>
    </source>
</reference>
<dbReference type="AlphaFoldDB" id="A0A2R5LMV9"/>
<accession>A0A2R5LMV9</accession>
<feature type="compositionally biased region" description="Acidic residues" evidence="1">
    <location>
        <begin position="91"/>
        <end position="104"/>
    </location>
</feature>
<feature type="region of interest" description="Disordered" evidence="1">
    <location>
        <begin position="1"/>
        <end position="129"/>
    </location>
</feature>
<feature type="compositionally biased region" description="Polar residues" evidence="1">
    <location>
        <begin position="55"/>
        <end position="69"/>
    </location>
</feature>
<organism evidence="2">
    <name type="scientific">Ornithodoros turicata</name>
    <dbReference type="NCBI Taxonomy" id="34597"/>
    <lineage>
        <taxon>Eukaryota</taxon>
        <taxon>Metazoa</taxon>
        <taxon>Ecdysozoa</taxon>
        <taxon>Arthropoda</taxon>
        <taxon>Chelicerata</taxon>
        <taxon>Arachnida</taxon>
        <taxon>Acari</taxon>
        <taxon>Parasitiformes</taxon>
        <taxon>Ixodida</taxon>
        <taxon>Ixodoidea</taxon>
        <taxon>Argasidae</taxon>
        <taxon>Ornithodorinae</taxon>
        <taxon>Ornithodoros</taxon>
    </lineage>
</organism>
<evidence type="ECO:0000313" key="2">
    <source>
        <dbReference type="EMBL" id="MBY10852.1"/>
    </source>
</evidence>
<feature type="compositionally biased region" description="Basic and acidic residues" evidence="1">
    <location>
        <begin position="12"/>
        <end position="22"/>
    </location>
</feature>
<dbReference type="GeneID" id="135388081"/>
<name>A0A2R5LMV9_9ACAR</name>
<dbReference type="InterPro" id="IPR046345">
    <property type="entry name" value="TraB_PrgY-like"/>
</dbReference>